<comment type="caution">
    <text evidence="3">The sequence shown here is derived from an EMBL/GenBank/DDBJ whole genome shotgun (WGS) entry which is preliminary data.</text>
</comment>
<dbReference type="Pfam" id="PF13847">
    <property type="entry name" value="Methyltransf_31"/>
    <property type="match status" value="1"/>
</dbReference>
<feature type="domain" description="Methyltransferase" evidence="2">
    <location>
        <begin position="115"/>
        <end position="176"/>
    </location>
</feature>
<dbReference type="CDD" id="cd02440">
    <property type="entry name" value="AdoMet_MTases"/>
    <property type="match status" value="1"/>
</dbReference>
<proteinExistence type="predicted"/>
<dbReference type="Gene3D" id="3.40.50.150">
    <property type="entry name" value="Vaccinia Virus protein VP39"/>
    <property type="match status" value="1"/>
</dbReference>
<dbReference type="InterPro" id="IPR029063">
    <property type="entry name" value="SAM-dependent_MTases_sf"/>
</dbReference>
<evidence type="ECO:0000256" key="1">
    <source>
        <dbReference type="SAM" id="MobiDB-lite"/>
    </source>
</evidence>
<keyword evidence="4" id="KW-1185">Reference proteome</keyword>
<keyword evidence="3" id="KW-0808">Transferase</keyword>
<accession>I5BWF8</accession>
<dbReference type="InterPro" id="IPR050320">
    <property type="entry name" value="N5-glutamine_MTase"/>
</dbReference>
<name>I5BWF8_9BACT</name>
<dbReference type="Proteomes" id="UP000005551">
    <property type="component" value="Unassembled WGS sequence"/>
</dbReference>
<dbReference type="EMBL" id="AJYA01000052">
    <property type="protein sequence ID" value="EIM73910.1"/>
    <property type="molecule type" value="Genomic_DNA"/>
</dbReference>
<dbReference type="SUPFAM" id="SSF53335">
    <property type="entry name" value="S-adenosyl-L-methionine-dependent methyltransferases"/>
    <property type="match status" value="1"/>
</dbReference>
<reference evidence="3 4" key="1">
    <citation type="submission" date="2012-05" db="EMBL/GenBank/DDBJ databases">
        <title>Genome sequence of Nitritalea halalkaliphila LW7.</title>
        <authorList>
            <person name="Jangir P.K."/>
            <person name="Singh A."/>
            <person name="Shivaji S."/>
            <person name="Sharma R."/>
        </authorList>
    </citation>
    <scope>NUCLEOTIDE SEQUENCE [LARGE SCALE GENOMIC DNA]</scope>
    <source>
        <strain evidence="3 4">LW7</strain>
    </source>
</reference>
<evidence type="ECO:0000313" key="3">
    <source>
        <dbReference type="EMBL" id="EIM73910.1"/>
    </source>
</evidence>
<dbReference type="PANTHER" id="PTHR18895:SF74">
    <property type="entry name" value="MTRF1L RELEASE FACTOR GLUTAMINE METHYLTRANSFERASE"/>
    <property type="match status" value="1"/>
</dbReference>
<evidence type="ECO:0000259" key="2">
    <source>
        <dbReference type="Pfam" id="PF13847"/>
    </source>
</evidence>
<dbReference type="STRING" id="1189621.A3SI_16827"/>
<keyword evidence="3" id="KW-0489">Methyltransferase</keyword>
<sequence length="208" mass="23238">MPTPHLTPAKTLFQHTLSRLRYVYEEEEAPAVVELLMEEVYGISRMQVHSQELLDAERLNPFLELLATGMPLQQALGYAYFYGRKFRVSEAVLIPRRETEELVYTLLQRHRPAIGKRLLDIGTGSGCIALTLALELPQATVWGLDISAEALAVAKENGQRLGTTVHWLQEDILNWKNAAPEGPGISSSRTPLCMPHGKRTHGPSRPGF</sequence>
<dbReference type="Gene3D" id="1.10.8.10">
    <property type="entry name" value="DNA helicase RuvA subunit, C-terminal domain"/>
    <property type="match status" value="1"/>
</dbReference>
<protein>
    <submittedName>
        <fullName evidence="3">Protein-(Glutamine-N5) methyltransferase</fullName>
    </submittedName>
</protein>
<dbReference type="GO" id="GO:0032259">
    <property type="term" value="P:methylation"/>
    <property type="evidence" value="ECO:0007669"/>
    <property type="project" value="UniProtKB-KW"/>
</dbReference>
<dbReference type="RefSeq" id="WP_009056821.1">
    <property type="nucleotide sequence ID" value="NZ_AJYA01000052.1"/>
</dbReference>
<dbReference type="OrthoDB" id="9800643at2"/>
<dbReference type="InterPro" id="IPR025714">
    <property type="entry name" value="Methyltranfer_dom"/>
</dbReference>
<dbReference type="AlphaFoldDB" id="I5BWF8"/>
<dbReference type="GO" id="GO:0008168">
    <property type="term" value="F:methyltransferase activity"/>
    <property type="evidence" value="ECO:0007669"/>
    <property type="project" value="UniProtKB-KW"/>
</dbReference>
<dbReference type="PATRIC" id="fig|1189621.3.peg.3490"/>
<evidence type="ECO:0000313" key="4">
    <source>
        <dbReference type="Proteomes" id="UP000005551"/>
    </source>
</evidence>
<feature type="region of interest" description="Disordered" evidence="1">
    <location>
        <begin position="179"/>
        <end position="208"/>
    </location>
</feature>
<dbReference type="PANTHER" id="PTHR18895">
    <property type="entry name" value="HEMK METHYLTRANSFERASE"/>
    <property type="match status" value="1"/>
</dbReference>
<organism evidence="3 4">
    <name type="scientific">Nitritalea halalkaliphila LW7</name>
    <dbReference type="NCBI Taxonomy" id="1189621"/>
    <lineage>
        <taxon>Bacteria</taxon>
        <taxon>Pseudomonadati</taxon>
        <taxon>Bacteroidota</taxon>
        <taxon>Cytophagia</taxon>
        <taxon>Cytophagales</taxon>
        <taxon>Cyclobacteriaceae</taxon>
        <taxon>Nitritalea</taxon>
    </lineage>
</organism>
<gene>
    <name evidence="3" type="ORF">A3SI_16827</name>
</gene>